<dbReference type="EMBL" id="QRDZ01000044">
    <property type="protein sequence ID" value="RED55202.1"/>
    <property type="molecule type" value="Genomic_DNA"/>
</dbReference>
<evidence type="ECO:0000256" key="8">
    <source>
        <dbReference type="SAM" id="Phobius"/>
    </source>
</evidence>
<evidence type="ECO:0000256" key="4">
    <source>
        <dbReference type="ARBA" id="ARBA00022989"/>
    </source>
</evidence>
<sequence length="972" mass="108054">MALIVMLARRIIQNKWLVASLFAGILLSVALVSSMPIYAEANLSRMLLKDLERLQQDTNEYPGAYYASIELSSETPEQARIKINWFDRFIRTEAAPDFQLPIQELVAELATQSMKMKRVNDPNPLTDQNMQWVALRAFSGLEAHIELIDGRMPAAEPKEGVYETLVTERGLAHYKTVLGTVFVIDDDRLAEPIKLRPVGVFRKKADEDPYFRANALNDMNGAFIVPFELAQRQIVNEQRVPVRAAGWYIALDYSRIELRKVQPFLDTHEQIRRTLLKYMPLFQIGVEARAHDTIEAYPERAEQLRKLMWALNAPILTLLIFYMFMVANLIVGRQKNEIAVLRSRGAARWQIVAFYLAEGVLLCVAAAAMGPILGAGMTELLGASNGFLEFVQRARLPIRLTEEAYRYAAVAACACLVTLMVPAIAATRVTIVGHKQQIARRVQTSLWHKTFVDFLALGAAFYGLWTFRRRLHDLQQLGLHEGELNLDPLQFAVPALFMLGAGLLLLRLYPWLLRAIYWLGRRWWPPPIYAALLQVGRSSGQYQFLMIFLILTIATGIFSASAARTINANTEERIRYANGADLVLTVNWVNDAPPPGRDVMRPEASAELAGPRRIHYLEPAYEPYRTLPGVEHAAKVFTKSGAAFAVGDKSGKATLIGIDTDEFGRTAWFRDSLLAYSFNEYLNLIAADTSAVLISGTLADMTGAKAGDTIWIGWPEAESQPFQVYGVLDYFPTFNPLPQLGEGDGDAKQNDDEIDKEASKESNKTPMLIVGHLSRIQSRLALEPYEIWLKLSDGGKTGQVYEGIQARKLSVSGIVNTREELVRAKNDPFLLALNGVLTMGFVLAIGVSFAGFLLYWILSLKGRTQQNGIMRALGMSLGSLTFMLAVEQLFTSGAAVLFGIAVGNAASLLYVPNFQTAFQPGSLALPFTARFELIDQLRICALTGAMLATGLAVLSVLLSRLQLHQALKLGED</sequence>
<dbReference type="InterPro" id="IPR003838">
    <property type="entry name" value="ABC3_permease_C"/>
</dbReference>
<feature type="transmembrane region" description="Helical" evidence="8">
    <location>
        <begin position="892"/>
        <end position="911"/>
    </location>
</feature>
<comment type="caution">
    <text evidence="10">The sequence shown here is derived from an EMBL/GenBank/DDBJ whole genome shotgun (WGS) entry which is preliminary data.</text>
</comment>
<organism evidence="10 11">
    <name type="scientific">Cohnella phaseoli</name>
    <dbReference type="NCBI Taxonomy" id="456490"/>
    <lineage>
        <taxon>Bacteria</taxon>
        <taxon>Bacillati</taxon>
        <taxon>Bacillota</taxon>
        <taxon>Bacilli</taxon>
        <taxon>Bacillales</taxon>
        <taxon>Paenibacillaceae</taxon>
        <taxon>Cohnella</taxon>
    </lineage>
</organism>
<dbReference type="InterPro" id="IPR050250">
    <property type="entry name" value="Macrolide_Exporter_MacB"/>
</dbReference>
<dbReference type="GO" id="GO:0022857">
    <property type="term" value="F:transmembrane transporter activity"/>
    <property type="evidence" value="ECO:0007669"/>
    <property type="project" value="TreeGrafter"/>
</dbReference>
<feature type="transmembrane region" description="Helical" evidence="8">
    <location>
        <begin position="352"/>
        <end position="373"/>
    </location>
</feature>
<keyword evidence="3 8" id="KW-0812">Transmembrane</keyword>
<feature type="transmembrane region" description="Helical" evidence="8">
    <location>
        <begin position="491"/>
        <end position="512"/>
    </location>
</feature>
<feature type="transmembrane region" description="Helical" evidence="8">
    <location>
        <begin position="446"/>
        <end position="465"/>
    </location>
</feature>
<feature type="transmembrane region" description="Helical" evidence="8">
    <location>
        <begin position="544"/>
        <end position="563"/>
    </location>
</feature>
<gene>
    <name evidence="10" type="ORF">DFP98_14445</name>
</gene>
<name>A0A3D9I0A1_9BACL</name>
<evidence type="ECO:0000313" key="11">
    <source>
        <dbReference type="Proteomes" id="UP000256977"/>
    </source>
</evidence>
<dbReference type="GO" id="GO:0005886">
    <property type="term" value="C:plasma membrane"/>
    <property type="evidence" value="ECO:0007669"/>
    <property type="project" value="UniProtKB-SubCell"/>
</dbReference>
<comment type="similarity">
    <text evidence="6">Belongs to the ABC-4 integral membrane protein family.</text>
</comment>
<keyword evidence="4 8" id="KW-1133">Transmembrane helix</keyword>
<feature type="transmembrane region" description="Helical" evidence="8">
    <location>
        <begin position="939"/>
        <end position="958"/>
    </location>
</feature>
<evidence type="ECO:0000256" key="3">
    <source>
        <dbReference type="ARBA" id="ARBA00022692"/>
    </source>
</evidence>
<evidence type="ECO:0000256" key="5">
    <source>
        <dbReference type="ARBA" id="ARBA00023136"/>
    </source>
</evidence>
<dbReference type="RefSeq" id="WP_116065267.1">
    <property type="nucleotide sequence ID" value="NZ_QRDZ01000044.1"/>
</dbReference>
<dbReference type="PANTHER" id="PTHR30572">
    <property type="entry name" value="MEMBRANE COMPONENT OF TRANSPORTER-RELATED"/>
    <property type="match status" value="1"/>
</dbReference>
<evidence type="ECO:0000256" key="6">
    <source>
        <dbReference type="ARBA" id="ARBA00038076"/>
    </source>
</evidence>
<dbReference type="OrthoDB" id="51951at2"/>
<feature type="region of interest" description="Disordered" evidence="7">
    <location>
        <begin position="741"/>
        <end position="761"/>
    </location>
</feature>
<feature type="transmembrane region" description="Helical" evidence="8">
    <location>
        <begin position="829"/>
        <end position="857"/>
    </location>
</feature>
<feature type="transmembrane region" description="Helical" evidence="8">
    <location>
        <begin position="307"/>
        <end position="331"/>
    </location>
</feature>
<proteinExistence type="inferred from homology"/>
<evidence type="ECO:0000256" key="2">
    <source>
        <dbReference type="ARBA" id="ARBA00022475"/>
    </source>
</evidence>
<reference evidence="10 11" key="1">
    <citation type="submission" date="2018-07" db="EMBL/GenBank/DDBJ databases">
        <title>Genomic Encyclopedia of Type Strains, Phase III (KMG-III): the genomes of soil and plant-associated and newly described type strains.</title>
        <authorList>
            <person name="Whitman W."/>
        </authorList>
    </citation>
    <scope>NUCLEOTIDE SEQUENCE [LARGE SCALE GENOMIC DNA]</scope>
    <source>
        <strain evidence="10 11">CECT 7287</strain>
    </source>
</reference>
<keyword evidence="11" id="KW-1185">Reference proteome</keyword>
<evidence type="ECO:0000313" key="10">
    <source>
        <dbReference type="EMBL" id="RED55202.1"/>
    </source>
</evidence>
<feature type="transmembrane region" description="Helical" evidence="8">
    <location>
        <begin position="404"/>
        <end position="425"/>
    </location>
</feature>
<accession>A0A3D9I0A1</accession>
<comment type="subcellular location">
    <subcellularLocation>
        <location evidence="1">Cell membrane</location>
        <topology evidence="1">Multi-pass membrane protein</topology>
    </subcellularLocation>
</comment>
<keyword evidence="5 8" id="KW-0472">Membrane</keyword>
<dbReference type="Pfam" id="PF02687">
    <property type="entry name" value="FtsX"/>
    <property type="match status" value="2"/>
</dbReference>
<evidence type="ECO:0000256" key="1">
    <source>
        <dbReference type="ARBA" id="ARBA00004651"/>
    </source>
</evidence>
<evidence type="ECO:0000256" key="7">
    <source>
        <dbReference type="SAM" id="MobiDB-lite"/>
    </source>
</evidence>
<dbReference type="Proteomes" id="UP000256977">
    <property type="component" value="Unassembled WGS sequence"/>
</dbReference>
<feature type="domain" description="ABC3 transporter permease C-terminal" evidence="9">
    <location>
        <begin position="841"/>
        <end position="955"/>
    </location>
</feature>
<dbReference type="AlphaFoldDB" id="A0A3D9I0A1"/>
<keyword evidence="2" id="KW-1003">Cell membrane</keyword>
<feature type="domain" description="ABC3 transporter permease C-terminal" evidence="9">
    <location>
        <begin position="316"/>
        <end position="428"/>
    </location>
</feature>
<feature type="compositionally biased region" description="Basic and acidic residues" evidence="7">
    <location>
        <begin position="745"/>
        <end position="761"/>
    </location>
</feature>
<protein>
    <submittedName>
        <fullName evidence="10">Putative ABC transport system permease protein</fullName>
    </submittedName>
</protein>
<dbReference type="PANTHER" id="PTHR30572:SF4">
    <property type="entry name" value="ABC TRANSPORTER PERMEASE YTRF"/>
    <property type="match status" value="1"/>
</dbReference>
<evidence type="ECO:0000259" key="9">
    <source>
        <dbReference type="Pfam" id="PF02687"/>
    </source>
</evidence>